<feature type="domain" description="YcxB-like C-terminal" evidence="2">
    <location>
        <begin position="113"/>
        <end position="166"/>
    </location>
</feature>
<feature type="transmembrane region" description="Helical" evidence="1">
    <location>
        <begin position="60"/>
        <end position="77"/>
    </location>
</feature>
<protein>
    <submittedName>
        <fullName evidence="3">YcxB-like protein</fullName>
    </submittedName>
</protein>
<reference evidence="3 4" key="1">
    <citation type="submission" date="2017-04" db="EMBL/GenBank/DDBJ databases">
        <authorList>
            <person name="Afonso C.L."/>
            <person name="Miller P.J."/>
            <person name="Scott M.A."/>
            <person name="Spackman E."/>
            <person name="Goraichik I."/>
            <person name="Dimitrov K.M."/>
            <person name="Suarez D.L."/>
            <person name="Swayne D.E."/>
        </authorList>
    </citation>
    <scope>NUCLEOTIDE SEQUENCE [LARGE SCALE GENOMIC DNA]</scope>
    <source>
        <strain evidence="3 4">DSM 11270</strain>
    </source>
</reference>
<gene>
    <name evidence="3" type="ORF">SAMN00017405_1895</name>
</gene>
<evidence type="ECO:0000313" key="4">
    <source>
        <dbReference type="Proteomes" id="UP000192731"/>
    </source>
</evidence>
<evidence type="ECO:0000313" key="3">
    <source>
        <dbReference type="EMBL" id="SMB92077.1"/>
    </source>
</evidence>
<feature type="transmembrane region" description="Helical" evidence="1">
    <location>
        <begin position="29"/>
        <end position="48"/>
    </location>
</feature>
<dbReference type="STRING" id="656914.SAMN00017405_1895"/>
<dbReference type="OrthoDB" id="339559at2"/>
<sequence>MQIEYEITNDDILDFKMHTAENTKSIQQYLYFSRYVVACIFLATPFIINGFRGDSLNKLLPLFTIPFFLWIIFYPVYHKNKYKRFFTKNMEKGKDYKELIGKHSVTVGPKKVIDINTKGESKFKWNEVVKVDKNKQNAFIYTSETKAIIIPARTFENQNSFNEFIKTIKKYFNEAKHK</sequence>
<dbReference type="InterPro" id="IPR025588">
    <property type="entry name" value="YcxB-like_C"/>
</dbReference>
<dbReference type="AlphaFoldDB" id="A0A1W1VFA8"/>
<proteinExistence type="predicted"/>
<name>A0A1W1VFA8_DESTI</name>
<keyword evidence="4" id="KW-1185">Reference proteome</keyword>
<keyword evidence="1" id="KW-0812">Transmembrane</keyword>
<keyword evidence="1" id="KW-1133">Transmembrane helix</keyword>
<dbReference type="RefSeq" id="WP_084053492.1">
    <property type="nucleotide sequence ID" value="NZ_FWWT01000020.1"/>
</dbReference>
<dbReference type="Proteomes" id="UP000192731">
    <property type="component" value="Unassembled WGS sequence"/>
</dbReference>
<evidence type="ECO:0000259" key="2">
    <source>
        <dbReference type="Pfam" id="PF14317"/>
    </source>
</evidence>
<dbReference type="Pfam" id="PF14317">
    <property type="entry name" value="YcxB"/>
    <property type="match status" value="1"/>
</dbReference>
<evidence type="ECO:0000256" key="1">
    <source>
        <dbReference type="SAM" id="Phobius"/>
    </source>
</evidence>
<dbReference type="EMBL" id="FWWT01000020">
    <property type="protein sequence ID" value="SMB92077.1"/>
    <property type="molecule type" value="Genomic_DNA"/>
</dbReference>
<keyword evidence="1" id="KW-0472">Membrane</keyword>
<organism evidence="3 4">
    <name type="scientific">Desulfonispora thiosulfatigenes DSM 11270</name>
    <dbReference type="NCBI Taxonomy" id="656914"/>
    <lineage>
        <taxon>Bacteria</taxon>
        <taxon>Bacillati</taxon>
        <taxon>Bacillota</taxon>
        <taxon>Clostridia</taxon>
        <taxon>Eubacteriales</taxon>
        <taxon>Peptococcaceae</taxon>
        <taxon>Desulfonispora</taxon>
    </lineage>
</organism>
<accession>A0A1W1VFA8</accession>